<feature type="disulfide bond" evidence="5">
    <location>
        <begin position="668"/>
        <end position="685"/>
    </location>
</feature>
<dbReference type="OrthoDB" id="6154158at2759"/>
<dbReference type="Proteomes" id="UP000694844">
    <property type="component" value="Chromosome 4"/>
</dbReference>
<dbReference type="KEGG" id="cvn:111128678"/>
<evidence type="ECO:0000256" key="6">
    <source>
        <dbReference type="SAM" id="Phobius"/>
    </source>
</evidence>
<feature type="domain" description="EGF-like" evidence="8">
    <location>
        <begin position="929"/>
        <end position="965"/>
    </location>
</feature>
<feature type="disulfide bond" evidence="5">
    <location>
        <begin position="2853"/>
        <end position="2870"/>
    </location>
</feature>
<dbReference type="GO" id="GO:0032991">
    <property type="term" value="C:protein-containing complex"/>
    <property type="evidence" value="ECO:0007669"/>
    <property type="project" value="TreeGrafter"/>
</dbReference>
<feature type="disulfide bond" evidence="5">
    <location>
        <begin position="993"/>
        <end position="1002"/>
    </location>
</feature>
<feature type="disulfide bond" evidence="5">
    <location>
        <begin position="1261"/>
        <end position="1270"/>
    </location>
</feature>
<dbReference type="SUPFAM" id="SSF57196">
    <property type="entry name" value="EGF/Laminin"/>
    <property type="match status" value="12"/>
</dbReference>
<dbReference type="InterPro" id="IPR001881">
    <property type="entry name" value="EGF-like_Ca-bd_dom"/>
</dbReference>
<feature type="domain" description="EGF-like" evidence="8">
    <location>
        <begin position="2567"/>
        <end position="2604"/>
    </location>
</feature>
<feature type="disulfide bond" evidence="5">
    <location>
        <begin position="3679"/>
        <end position="3688"/>
    </location>
</feature>
<feature type="disulfide bond" evidence="5">
    <location>
        <begin position="3136"/>
        <end position="3145"/>
    </location>
</feature>
<dbReference type="PANTHER" id="PTHR24049:SF22">
    <property type="entry name" value="DROSOPHILA CRUMBS HOMOLOG"/>
    <property type="match status" value="1"/>
</dbReference>
<feature type="domain" description="EGF-like" evidence="8">
    <location>
        <begin position="3387"/>
        <end position="3425"/>
    </location>
</feature>
<keyword evidence="9" id="KW-1185">Reference proteome</keyword>
<feature type="domain" description="EGF-like" evidence="8">
    <location>
        <begin position="966"/>
        <end position="1003"/>
    </location>
</feature>
<feature type="transmembrane region" description="Helical" evidence="6">
    <location>
        <begin position="4572"/>
        <end position="4594"/>
    </location>
</feature>
<gene>
    <name evidence="10" type="primary">LOC111128678</name>
</gene>
<dbReference type="PROSITE" id="PS00022">
    <property type="entry name" value="EGF_1"/>
    <property type="match status" value="15"/>
</dbReference>
<dbReference type="RefSeq" id="XP_022330144.1">
    <property type="nucleotide sequence ID" value="XM_022474436.1"/>
</dbReference>
<feature type="disulfide bond" evidence="5">
    <location>
        <begin position="4496"/>
        <end position="4505"/>
    </location>
</feature>
<evidence type="ECO:0000256" key="7">
    <source>
        <dbReference type="SAM" id="SignalP"/>
    </source>
</evidence>
<feature type="signal peptide" evidence="7">
    <location>
        <begin position="1"/>
        <end position="16"/>
    </location>
</feature>
<dbReference type="GO" id="GO:0007157">
    <property type="term" value="P:heterophilic cell-cell adhesion via plasma membrane cell adhesion molecules"/>
    <property type="evidence" value="ECO:0007669"/>
    <property type="project" value="TreeGrafter"/>
</dbReference>
<feature type="disulfide bond" evidence="5">
    <location>
        <begin position="1792"/>
        <end position="1801"/>
    </location>
</feature>
<evidence type="ECO:0000256" key="1">
    <source>
        <dbReference type="ARBA" id="ARBA00022536"/>
    </source>
</evidence>
<feature type="disulfide bond" evidence="5">
    <location>
        <begin position="2318"/>
        <end position="2335"/>
    </location>
</feature>
<protein>
    <submittedName>
        <fullName evidence="10">Uncharacterized protein LOC111128678</fullName>
    </submittedName>
</protein>
<keyword evidence="2 7" id="KW-0732">Signal</keyword>
<organism evidence="9 10">
    <name type="scientific">Crassostrea virginica</name>
    <name type="common">Eastern oyster</name>
    <dbReference type="NCBI Taxonomy" id="6565"/>
    <lineage>
        <taxon>Eukaryota</taxon>
        <taxon>Metazoa</taxon>
        <taxon>Spiralia</taxon>
        <taxon>Lophotrochozoa</taxon>
        <taxon>Mollusca</taxon>
        <taxon>Bivalvia</taxon>
        <taxon>Autobranchia</taxon>
        <taxon>Pteriomorphia</taxon>
        <taxon>Ostreida</taxon>
        <taxon>Ostreoidea</taxon>
        <taxon>Ostreidae</taxon>
        <taxon>Crassostrea</taxon>
    </lineage>
</organism>
<evidence type="ECO:0000259" key="8">
    <source>
        <dbReference type="PROSITE" id="PS50026"/>
    </source>
</evidence>
<dbReference type="SMART" id="SM00274">
    <property type="entry name" value="FOLN"/>
    <property type="match status" value="9"/>
</dbReference>
<reference evidence="10" key="1">
    <citation type="submission" date="2025-08" db="UniProtKB">
        <authorList>
            <consortium name="RefSeq"/>
        </authorList>
    </citation>
    <scope>IDENTIFICATION</scope>
    <source>
        <tissue evidence="10">Whole sample</tissue>
    </source>
</reference>
<feature type="domain" description="EGF-like" evidence="8">
    <location>
        <begin position="1765"/>
        <end position="1802"/>
    </location>
</feature>
<feature type="domain" description="EGF-like" evidence="8">
    <location>
        <begin position="1235"/>
        <end position="1271"/>
    </location>
</feature>
<dbReference type="InterPro" id="IPR000742">
    <property type="entry name" value="EGF"/>
</dbReference>
<feature type="disulfide bond" evidence="5">
    <location>
        <begin position="687"/>
        <end position="696"/>
    </location>
</feature>
<dbReference type="Pfam" id="PF00008">
    <property type="entry name" value="EGF"/>
    <property type="match status" value="3"/>
</dbReference>
<feature type="chain" id="PRO_5034253860" evidence="7">
    <location>
        <begin position="17"/>
        <end position="4614"/>
    </location>
</feature>
<dbReference type="PANTHER" id="PTHR24049">
    <property type="entry name" value="CRUMBS FAMILY MEMBER"/>
    <property type="match status" value="1"/>
</dbReference>
<comment type="caution">
    <text evidence="5">Lacks conserved residue(s) required for the propagation of feature annotation.</text>
</comment>
<evidence type="ECO:0000256" key="4">
    <source>
        <dbReference type="ARBA" id="ARBA00023157"/>
    </source>
</evidence>
<evidence type="ECO:0000256" key="2">
    <source>
        <dbReference type="ARBA" id="ARBA00022729"/>
    </source>
</evidence>
<feature type="disulfide bond" evidence="5">
    <location>
        <begin position="955"/>
        <end position="964"/>
    </location>
</feature>
<keyword evidence="3" id="KW-0677">Repeat</keyword>
<feature type="domain" description="EGF-like" evidence="8">
    <location>
        <begin position="4194"/>
        <end position="4229"/>
    </location>
</feature>
<feature type="disulfide bond" evidence="5">
    <location>
        <begin position="3957"/>
        <end position="3966"/>
    </location>
</feature>
<keyword evidence="1 5" id="KW-0245">EGF-like domain</keyword>
<keyword evidence="6" id="KW-1133">Transmembrane helix</keyword>
<dbReference type="SMART" id="SM00179">
    <property type="entry name" value="EGF_CA"/>
    <property type="match status" value="7"/>
</dbReference>
<proteinExistence type="predicted"/>
<evidence type="ECO:0000313" key="10">
    <source>
        <dbReference type="RefSeq" id="XP_022330144.1"/>
    </source>
</evidence>
<feature type="domain" description="EGF-like" evidence="8">
    <location>
        <begin position="2309"/>
        <end position="2347"/>
    </location>
</feature>
<dbReference type="GeneID" id="111128678"/>
<accession>A0A8B8DRG5</accession>
<dbReference type="InterPro" id="IPR051022">
    <property type="entry name" value="Notch_Cell-Fate_Det"/>
</dbReference>
<feature type="disulfide bond" evidence="5">
    <location>
        <begin position="4477"/>
        <end position="4494"/>
    </location>
</feature>
<dbReference type="GO" id="GO:0045197">
    <property type="term" value="P:establishment or maintenance of epithelial cell apical/basal polarity"/>
    <property type="evidence" value="ECO:0007669"/>
    <property type="project" value="TreeGrafter"/>
</dbReference>
<name>A0A8B8DRG5_CRAVI</name>
<feature type="domain" description="EGF-like" evidence="8">
    <location>
        <begin position="3930"/>
        <end position="3967"/>
    </location>
</feature>
<feature type="disulfide bond" evidence="5">
    <location>
        <begin position="3415"/>
        <end position="3424"/>
    </location>
</feature>
<feature type="disulfide bond" evidence="5">
    <location>
        <begin position="4219"/>
        <end position="4228"/>
    </location>
</feature>
<feature type="disulfide bond" evidence="5">
    <location>
        <begin position="2872"/>
        <end position="2881"/>
    </location>
</feature>
<evidence type="ECO:0000256" key="3">
    <source>
        <dbReference type="ARBA" id="ARBA00022737"/>
    </source>
</evidence>
<dbReference type="PROSITE" id="PS01186">
    <property type="entry name" value="EGF_2"/>
    <property type="match status" value="12"/>
</dbReference>
<feature type="domain" description="EGF-like" evidence="8">
    <location>
        <begin position="615"/>
        <end position="650"/>
    </location>
</feature>
<feature type="domain" description="EGF-like" evidence="8">
    <location>
        <begin position="3109"/>
        <end position="3146"/>
    </location>
</feature>
<evidence type="ECO:0000313" key="9">
    <source>
        <dbReference type="Proteomes" id="UP000694844"/>
    </source>
</evidence>
<dbReference type="Gene3D" id="2.10.25.10">
    <property type="entry name" value="Laminin"/>
    <property type="match status" value="9"/>
</dbReference>
<feature type="domain" description="EGF-like" evidence="8">
    <location>
        <begin position="656"/>
        <end position="697"/>
    </location>
</feature>
<feature type="disulfide bond" evidence="5">
    <location>
        <begin position="3396"/>
        <end position="3413"/>
    </location>
</feature>
<feature type="domain" description="EGF-like" evidence="8">
    <location>
        <begin position="2844"/>
        <end position="2882"/>
    </location>
</feature>
<evidence type="ECO:0000256" key="5">
    <source>
        <dbReference type="PROSITE-ProRule" id="PRU00076"/>
    </source>
</evidence>
<dbReference type="GO" id="GO:0005886">
    <property type="term" value="C:plasma membrane"/>
    <property type="evidence" value="ECO:0007669"/>
    <property type="project" value="TreeGrafter"/>
</dbReference>
<dbReference type="InterPro" id="IPR003645">
    <property type="entry name" value="Fol_N"/>
</dbReference>
<keyword evidence="4 5" id="KW-1015">Disulfide bond</keyword>
<feature type="disulfide bond" evidence="5">
    <location>
        <begin position="4198"/>
        <end position="4208"/>
    </location>
</feature>
<feature type="disulfide bond" evidence="5">
    <location>
        <begin position="1530"/>
        <end position="1539"/>
    </location>
</feature>
<feature type="domain" description="EGF-like" evidence="8">
    <location>
        <begin position="3652"/>
        <end position="3689"/>
    </location>
</feature>
<feature type="domain" description="EGF-like" evidence="8">
    <location>
        <begin position="575"/>
        <end position="613"/>
    </location>
</feature>
<sequence length="4614" mass="500928">MALLFAVLLCLTGCLADDTPIFYGGSMSFTTFRDETDNAVKVHLKLLTGWKISTGPCGNTCPRSRTRSSTTQSRRDMLTAKGPNYFGKWELEWKDQQQQAHTRDISTTVKTNLTEKVESVNPRAEWELDTADLYVPIPDQIKYVDIIFTGNAWLGLSLNKLSKGPEWHLQAKVNSHSRSDTMRPNRSPVVQMKPFFKLGVNRTYEISLTAMDEDDDAIHCRFSQFVEAGPKITSNPIPNTSVDQDSCTIRVDTTDSRVFVENATGAIAVTIQDYTRKLVVLKEEEDAIKIPYLHVLSAVTVQFFVFIVEHADEPIFVDPTPSNRQTFIIYVGVEFMVEFCARPTSPDPNRKIELFDITRTGGRETNQTDIRYSGGRIASVRVSWIPTEADLGKDILCARVEDDAGFESVDLHCFTIVIKPYEPHPQNHLQGRPYFVFFPLPGDIVFPERAFCKFPIYAASSTFGGITNISIRSSDALTAHVVGNLIPVNSSYGPGAKMVQIEMKESSGGVRRICLEASDKNSSTIQCVTANVLKKDPCEVTPCQNQGHCIASEDHDDFYCQCKLGFEGKTCEKSPPPVCSNPTCLNGGRCLSRGGGKFFCLCTANKFTGIKCENKVDQCISANCGTHGICVDTDTGKCNCTDGYTGQHCERSIAPVKGICSGSSVGVCQNDGICYKSNTTLRELCVCPVSFYGESCENFTDGSLLRFVPPSPEKGSIISCNVRTELSTSPNCQFAVYIQASSVPSLEVVTSNKELHVDILPYENFTFQGRENMYFFPLKLKQAEDTKTGSKFDFCLKARTTTAILKESASRCFSVEFKALPSPNMILKLKPGDFVEPTPEKNTKVICQQGQYCHMIIYTFIYPTTPKCKQVLVTNSLGGEAFPTQPFNNKCVTDVVFTNVDSEGTHQVCLKSWEGGESRCYFVEVVKNISDACDSNPCQNGGLCLYKNGKPLCICKPGYTGNNCSKGPCPASDTSCQNEGYCYMEGMTKTCFCKTGYSGPTCTHESTENITDIQHNGGKFTDAAYPTNTTCYVSKPCLITQIITGNALKNPLLRPGYMAPGIKIEEVKVSKHQNSTHTYHTTTILKAETAGQKKVCLQVHNEQGLTSDEACVNVTVVEGFHPKNEMFAHFVPPTWINNTEMECAIGRPCHLVLWTSNKLGVDTCPYIKSNTDPDGGVYIFQEPNSRKPCVNDVSIQQKQLGMTELCFSVIASIQSKNLDGETRCYQLNIVQSLSVKSACSNIRCKNGGFCDSSTLTGECRCVLGYSGRYCEIPKGMSLVSAVSNTGFTDLAITKRVVCHLNEKCTIPYSITTNSTSRPYISLGHYDEDLSVTTPTLYKDRQPSLNTYLGHMTVTPQLIGSHVVCIQTSTDRRLTTDERCVDVIVKDNSTTSTVNMNLPHFQTPSLTNNTEVNCPAAKSCHLLLSVSPGQHEGCPNVQATKGNLDFMHLFHLNTNYDEMGNNCTVDVAISPSSNHNNSDLYCFEVSFPSVPGEKRCINVTYTSSANTACVGFSCENGGMCDSQEQRASCKCPIKSPGPKCDSGSHSTNISSTVFGNFAVPTFLVCEKSVTCKFPITVTGNLNARDINFGFVSHELTMQITKVAQPIELPSDVRILEVEAFGKVNGSFTACFQFRRLLKNMEHCMIIQIVSNGSTDTLGIIDKTKPHFENSLPPNTEFQCNLNTDCHVLLEHKPKNGKCNTVIGEDIPGIVHILNSMKPNTNGFCETDLIVNSNKSRTEQRLCLIISDDSTEGERRCFKFSATNETVESSCKNLTCLNSGYCVGDLQGHANCVCQGGHTGTDCSVDGGVLPTNHTEYSLPGPGVSPKFIDTAIPDILPCKVNTMCGISLLVKGDPLQRPKIQTSSPLIMTPVEAYKVPSTNGSYIFGLHFQSNKTGIQNVCVNTVFNRNKGDEVCFKINATDGTYQPPSQEGNHIPNFKIKEPTIPDGSSVKCEKDSTCHMLFQLNNYSTGGCLHAKVTPIIPDARVVNTYMLGNHCVADVAVLTHKEDQNKSVCVQIDGPAESYQREKRCVTFNVVEHVQGSPCNENPCHYNGYCQIANITEYTCMLNPIPIPRETNDSTTLNLLPKFVDSVLPKEIKCPLLNDCVLTIPVSGFPMNGSTLSFGHVDNEISPGSIATKNITDPSNQTLAYFHFQAKSGGLQHVCVQAHSMTVNTDEICVKIIVSNNTAMTSTGSPPTLAPKIVDPSLPPGSVIQCKGNQQSCHFHLLTQPAPNSSFCPDLKNIPPSTITTVHSFTSDKPMSASQLCHVDVTFKPDLPGNHTLCMQASDNSYNGNQRCYFVNVVTKMNTTYGGPCQSLLCYNNGRCEADPATNTALCICPIGKLGHDCQNNKVIATTTPSPSISTHNFTDTGIPNVIQCPVNTTCGIPLIITGPPGDIPKVNSNSPVIDHPIQTYSIPEKSNTTYQTVIKVHGTKDGIHQVCTHIGLDGEEICFRVNFTTAANHTYGNKNIKEPTLPDKSSIKCIESEVCHLLIHTAKAANGSCLIPKQSPVTSGTVVLETEETSYNHSLCVTDVATVAKPGGKKTICIETSSSDRRCIDVNPVRNFSSSSPCNPNPCHGNGFCRSADYITYTCVCITGLKGKNCETKANPTPIPRQDNSSVPNPAFVDTMLPKEITCYTSQDCPISIPIFGQSLNQSSVLFGHVDNGIVPGNITVDSIASPLNQTIAQFHLIPSDSGTKHVCFQTKSAKENTDEVCVRIVVHDAFQTTIPPSTPVYPKMASPSFPNGTVLQCVYGELSCHIPMYTDPVQGSSKCPKIIGTPASSISNVYAFSSMTPLDSVCHVDLSVKPEILGNHTLCVKAMNQSQEGETRCYVIQVVTKINQTFGGPCQQKQCFNDGRCEADPVSMSATCICPIGYDFEDCKSDSIHVTHAPGSTKLPFTPAMFTDTAIPDVIQCPSGTTCGVPLIIKGEPGQVPKLDTDSTYIKRPIEIVSYPGKKNDTFQTNIKITGSSGLHIVCTHIVEDSDKGDEVCFKVNFTSPSNVLSSTNSSNIQEPTMPDTSSVSCVENSTCHILVHTSKDSHGQCLAPQLSPSLPGITVLTTRETAFNQTLCVSDIATIIKHGESKTLCVDVANPSNKRCIVVNSVPNITKSHCNSKPCRGNGFCKTSDDSGFVCICKLGYKGLHCETSTDPVPVPREKNNSLNNTPMFVNTMLPKEITCPLNQDCEIILPVNGKPVNESSVLFGYTDEGIRRGGIYLENITRPLNRTIAHFHVTPTEIGIKHICVQTHNSETNVDEVCFKVAVHNESQTALSTPSTIASKIETPSLPNGTVLQCVIGDLSCHIPLYSRPGLNKNECPKIYNLASSSITNVHAFSEEIAKNSTCHVDLSVKPDIPGNHTICLGVNNESNSQNNRCYIIQVVTDHNKTFGGPCQDRHCHNNGKCEADPVLKSSICLCPVGYHDTNCQSNVSPGPTIPGSTQPPTTQAEFKDTAIPDVIQCPTGSMCAVPLIIKGDPGKIPKVDTDSPMIRQPIDTVKFPGKQNGTYQTNIRITGSSGLHTVCTHIMESGSKGDEVCFRVNFTSPVTTQLPSNNQNIQEPTIPDLSSVKCVENTTCHVLVHTSKDNKDTCLVPELSPKLPGMAVLTTEQTEFDKDLCVTDVAVTVKHGETKNLCMDIAGSLAKRCIVVNAVTNFTKSHCNTKPCHGHGYCKTSGGSGFICICKLGFKGLQCETGTGPVPIPRQGNESSSPSPTFVDTMLPKEITCHLLKDCSIMIPVNGSPVNKSSLLFGHLDKGIEPGQITLEHITSPDNQTIVYFHLTPSGNGTKIACVQTRDSKINVDEVCVKIKITPDQTASTTASAQLKPTIISPTFSNGTILECLDTPTGCHLPIVTKPTPGTTTCPKVESTVSTKLNVHYFTPETLNAESICHVDISIKPEIPGNQTFCFRPREGDKTGEERCYDIRVVTNSNKTFGGPCQNQHCQNGGRCEAKPPTSATCICPVGFTGSNCENGRTLPPPTNSSTGTISSTTPSFTDAAIPDIIQCSIKTPCGFPFIVSGPPGHIPTVDTDSPFVIHPIKTDLLPGELNNTFQAYVMFSAMKEGQQTVCAHVSNNRSESDEVCFKVNFTSATTTKLPTEKIKEPTITDMSSVKCLEKADCHLLVHTTKEANGSCALPVQMPHIPDTAILGTKGSNIDHNLCVTDIATRVNPGETRQLCFSTASFSDRRCITVNPIRNTTTSHCRHVSCNGGHCVSKDQSYICICPVGFSGTNCQQKEKSIPIPRPTTANITDNSTVFVNTGLPTDINCELNEACEFPIPIAGNNLSSKSITFGYKHETLISCNTSIIPQGPGATDAIARFCVKPTQSGTHRVCVQTIDNEGVNNDEICLNIHTDLNTTPIPKVTDTISRPSYTNGSAVRCVVENPCYIPVITDPTLNSECPGIKQTEKTTVENVHVFTPLHDTDNKCYGQIAIIPQSKEKGNQSLCFKTVSKSEIGIQRCLSINIVDSTNKSRGGPCQIKRCEHFSTCFSNGGQGRAYCNCSAGYSGDPCEKTDTRYAMTTTPHLGAASISGCSMSPKNAREAVQKGRVRCTCYQNGKTNEIITTNPTATLEQLVKAAGIGAGGVGGSIAIAALIYVIVKKLQSALKPKGLKRKPKYMR</sequence>
<feature type="domain" description="EGF-like" evidence="8">
    <location>
        <begin position="1504"/>
        <end position="1540"/>
    </location>
</feature>
<keyword evidence="6" id="KW-0472">Membrane</keyword>
<keyword evidence="6" id="KW-0812">Transmembrane</keyword>
<feature type="disulfide bond" evidence="5">
    <location>
        <begin position="640"/>
        <end position="649"/>
    </location>
</feature>
<feature type="domain" description="EGF-like" evidence="8">
    <location>
        <begin position="4468"/>
        <end position="4506"/>
    </location>
</feature>
<feature type="domain" description="EGF-like" evidence="8">
    <location>
        <begin position="534"/>
        <end position="572"/>
    </location>
</feature>
<feature type="disulfide bond" evidence="5">
    <location>
        <begin position="543"/>
        <end position="560"/>
    </location>
</feature>
<dbReference type="SMART" id="SM00181">
    <property type="entry name" value="EGF"/>
    <property type="match status" value="18"/>
</dbReference>
<feature type="disulfide bond" evidence="5">
    <location>
        <begin position="2337"/>
        <end position="2346"/>
    </location>
</feature>
<dbReference type="GO" id="GO:0005509">
    <property type="term" value="F:calcium ion binding"/>
    <property type="evidence" value="ECO:0007669"/>
    <property type="project" value="InterPro"/>
</dbReference>
<dbReference type="CDD" id="cd00054">
    <property type="entry name" value="EGF_CA"/>
    <property type="match status" value="5"/>
</dbReference>
<feature type="disulfide bond" evidence="5">
    <location>
        <begin position="2594"/>
        <end position="2603"/>
    </location>
</feature>
<feature type="disulfide bond" evidence="5">
    <location>
        <begin position="562"/>
        <end position="571"/>
    </location>
</feature>
<dbReference type="PROSITE" id="PS50026">
    <property type="entry name" value="EGF_3"/>
    <property type="match status" value="18"/>
</dbReference>